<evidence type="ECO:0000313" key="1">
    <source>
        <dbReference type="EMBL" id="APW36343.1"/>
    </source>
</evidence>
<organism evidence="1 2">
    <name type="scientific">Rhodoferax koreensis</name>
    <dbReference type="NCBI Taxonomy" id="1842727"/>
    <lineage>
        <taxon>Bacteria</taxon>
        <taxon>Pseudomonadati</taxon>
        <taxon>Pseudomonadota</taxon>
        <taxon>Betaproteobacteria</taxon>
        <taxon>Burkholderiales</taxon>
        <taxon>Comamonadaceae</taxon>
        <taxon>Rhodoferax</taxon>
    </lineage>
</organism>
<evidence type="ECO:0000313" key="2">
    <source>
        <dbReference type="Proteomes" id="UP000186609"/>
    </source>
</evidence>
<protein>
    <submittedName>
        <fullName evidence="1">Uncharacterized protein</fullName>
    </submittedName>
</protein>
<keyword evidence="2" id="KW-1185">Reference proteome</keyword>
<sequence>MFVVTLLVVQRLERLVCRTKPLLYEYANCGGIELFHSVVRVGAYLLCPVDIAHWDSSDSDQIELLTLPPIDQLVEDCGF</sequence>
<name>A0A1P8JRF8_9BURK</name>
<accession>A0A1P8JRF8</accession>
<dbReference type="EMBL" id="CP019236">
    <property type="protein sequence ID" value="APW36343.1"/>
    <property type="molecule type" value="Genomic_DNA"/>
</dbReference>
<dbReference type="KEGG" id="rhy:RD110_03210"/>
<reference evidence="1 2" key="1">
    <citation type="submission" date="2017-01" db="EMBL/GenBank/DDBJ databases">
        <authorList>
            <person name="Mah S.A."/>
            <person name="Swanson W.J."/>
            <person name="Moy G.W."/>
            <person name="Vacquier V.D."/>
        </authorList>
    </citation>
    <scope>NUCLEOTIDE SEQUENCE [LARGE SCALE GENOMIC DNA]</scope>
    <source>
        <strain evidence="1 2">DCY110</strain>
    </source>
</reference>
<proteinExistence type="predicted"/>
<dbReference type="AlphaFoldDB" id="A0A1P8JRF8"/>
<gene>
    <name evidence="1" type="ORF">RD110_03210</name>
</gene>
<dbReference type="Proteomes" id="UP000186609">
    <property type="component" value="Chromosome"/>
</dbReference>